<dbReference type="AlphaFoldDB" id="A0A3R7JX84"/>
<feature type="signal peptide" evidence="1">
    <location>
        <begin position="1"/>
        <end position="31"/>
    </location>
</feature>
<dbReference type="OMA" id="CFAANSI"/>
<comment type="caution">
    <text evidence="2">The sequence shown here is derived from an EMBL/GenBank/DDBJ whole genome shotgun (WGS) entry which is preliminary data.</text>
</comment>
<accession>A0A3R7JX84</accession>
<feature type="chain" id="PRO_5018652904" evidence="1">
    <location>
        <begin position="32"/>
        <end position="191"/>
    </location>
</feature>
<dbReference type="Proteomes" id="UP000283634">
    <property type="component" value="Unassembled WGS sequence"/>
</dbReference>
<sequence>MAMEMTARCRAVCALAVLVLLCGCGCSPVCGATLDKKESLKYPPKECNVVVPFEVSCGGTDSIPKLRFLGGNDTYRLDCSSSLNEDSLHDDPTLITEYIEMGFCIDGPDVHFCADHTDAFLPCFAANSIYASNNCEASCAGKDANSTVAFTMNFWTYEDSDPHRIWKSMATVGKRSTSKPTGGRLFVTASQ</sequence>
<protein>
    <submittedName>
        <fullName evidence="2">Mucin-like glycoprotein</fullName>
    </submittedName>
</protein>
<gene>
    <name evidence="2" type="ORF">TraAM80_09590</name>
</gene>
<evidence type="ECO:0000313" key="3">
    <source>
        <dbReference type="Proteomes" id="UP000283634"/>
    </source>
</evidence>
<organism evidence="2 3">
    <name type="scientific">Trypanosoma rangeli</name>
    <dbReference type="NCBI Taxonomy" id="5698"/>
    <lineage>
        <taxon>Eukaryota</taxon>
        <taxon>Discoba</taxon>
        <taxon>Euglenozoa</taxon>
        <taxon>Kinetoplastea</taxon>
        <taxon>Metakinetoplastina</taxon>
        <taxon>Trypanosomatida</taxon>
        <taxon>Trypanosomatidae</taxon>
        <taxon>Trypanosoma</taxon>
        <taxon>Herpetosoma</taxon>
    </lineage>
</organism>
<dbReference type="RefSeq" id="XP_029233879.1">
    <property type="nucleotide sequence ID" value="XM_029386265.1"/>
</dbReference>
<dbReference type="GeneID" id="40333523"/>
<dbReference type="OrthoDB" id="10666579at2759"/>
<evidence type="ECO:0000313" key="2">
    <source>
        <dbReference type="EMBL" id="RNE96894.1"/>
    </source>
</evidence>
<proteinExistence type="predicted"/>
<evidence type="ECO:0000256" key="1">
    <source>
        <dbReference type="SAM" id="SignalP"/>
    </source>
</evidence>
<keyword evidence="3" id="KW-1185">Reference proteome</keyword>
<reference evidence="2 3" key="1">
    <citation type="journal article" date="2018" name="BMC Genomics">
        <title>Genomic comparison of Trypanosoma conorhini and Trypanosoma rangeli to Trypanosoma cruzi strains of high and low virulence.</title>
        <authorList>
            <person name="Bradwell K.R."/>
            <person name="Koparde V.N."/>
            <person name="Matveyev A.V."/>
            <person name="Serrano M.G."/>
            <person name="Alves J.M."/>
            <person name="Parikh H."/>
            <person name="Huang B."/>
            <person name="Lee V."/>
            <person name="Espinosa-Alvarez O."/>
            <person name="Ortiz P.A."/>
            <person name="Costa-Martins A.G."/>
            <person name="Teixeira M.M."/>
            <person name="Buck G.A."/>
        </authorList>
    </citation>
    <scope>NUCLEOTIDE SEQUENCE [LARGE SCALE GENOMIC DNA]</scope>
    <source>
        <strain evidence="2 3">AM80</strain>
    </source>
</reference>
<dbReference type="EMBL" id="MKGL01000629">
    <property type="protein sequence ID" value="RNE96894.1"/>
    <property type="molecule type" value="Genomic_DNA"/>
</dbReference>
<keyword evidence="1" id="KW-0732">Signal</keyword>
<name>A0A3R7JX84_TRYRA</name>